<evidence type="ECO:0000313" key="3">
    <source>
        <dbReference type="EMBL" id="JAT89284.1"/>
    </source>
</evidence>
<evidence type="ECO:0000256" key="1">
    <source>
        <dbReference type="SAM" id="MobiDB-lite"/>
    </source>
</evidence>
<dbReference type="EMBL" id="GDQN01006574">
    <property type="protein sequence ID" value="JAT84480.1"/>
    <property type="molecule type" value="Transcribed_RNA"/>
</dbReference>
<dbReference type="GO" id="GO:0006508">
    <property type="term" value="P:proteolysis"/>
    <property type="evidence" value="ECO:0007669"/>
    <property type="project" value="InterPro"/>
</dbReference>
<dbReference type="InterPro" id="IPR001969">
    <property type="entry name" value="Aspartic_peptidase_AS"/>
</dbReference>
<dbReference type="PANTHER" id="PTHR47331">
    <property type="entry name" value="PHD-TYPE DOMAIN-CONTAINING PROTEIN"/>
    <property type="match status" value="1"/>
</dbReference>
<gene>
    <name evidence="3" type="ORF">g.15612</name>
    <name evidence="2" type="ORF">g.15613</name>
</gene>
<proteinExistence type="predicted"/>
<reference evidence="3" key="1">
    <citation type="submission" date="2015-09" db="EMBL/GenBank/DDBJ databases">
        <title>De novo assembly of Pectinophora gossypiella (Pink Bollworm) gut transcriptome.</title>
        <authorList>
            <person name="Tassone E.E."/>
        </authorList>
    </citation>
    <scope>NUCLEOTIDE SEQUENCE</scope>
</reference>
<organism evidence="3">
    <name type="scientific">Pectinophora gossypiella</name>
    <name type="common">Cotton pink bollworm</name>
    <name type="synonym">Depressaria gossypiella</name>
    <dbReference type="NCBI Taxonomy" id="13191"/>
    <lineage>
        <taxon>Eukaryota</taxon>
        <taxon>Metazoa</taxon>
        <taxon>Ecdysozoa</taxon>
        <taxon>Arthropoda</taxon>
        <taxon>Hexapoda</taxon>
        <taxon>Insecta</taxon>
        <taxon>Pterygota</taxon>
        <taxon>Neoptera</taxon>
        <taxon>Endopterygota</taxon>
        <taxon>Lepidoptera</taxon>
        <taxon>Glossata</taxon>
        <taxon>Ditrysia</taxon>
        <taxon>Gelechioidea</taxon>
        <taxon>Gelechiidae</taxon>
        <taxon>Apatetrinae</taxon>
        <taxon>Pectinophora</taxon>
    </lineage>
</organism>
<dbReference type="EMBL" id="GDQN01001770">
    <property type="protein sequence ID" value="JAT89284.1"/>
    <property type="molecule type" value="Transcribed_RNA"/>
</dbReference>
<dbReference type="GO" id="GO:0004190">
    <property type="term" value="F:aspartic-type endopeptidase activity"/>
    <property type="evidence" value="ECO:0007669"/>
    <property type="project" value="InterPro"/>
</dbReference>
<feature type="non-terminal residue" evidence="3">
    <location>
        <position position="372"/>
    </location>
</feature>
<dbReference type="PANTHER" id="PTHR47331:SF5">
    <property type="entry name" value="RIBONUCLEASE H"/>
    <property type="match status" value="1"/>
</dbReference>
<protein>
    <submittedName>
        <fullName evidence="3">Uncharacterized protein</fullName>
    </submittedName>
</protein>
<dbReference type="PROSITE" id="PS00141">
    <property type="entry name" value="ASP_PROTEASE"/>
    <property type="match status" value="1"/>
</dbReference>
<dbReference type="OrthoDB" id="8194935at2759"/>
<feature type="region of interest" description="Disordered" evidence="1">
    <location>
        <begin position="158"/>
        <end position="181"/>
    </location>
</feature>
<evidence type="ECO:0000313" key="2">
    <source>
        <dbReference type="EMBL" id="JAT84480.1"/>
    </source>
</evidence>
<sequence length="372" mass="41661">MFTILFRVRFCIIYNLAKKSIIGCKKYIIRYLLHIIHIFIMSEDKAKLKALVAERGYIKGTLSRLNNFCHDADAMAATSREALREKRLRMSEAFQEYMQLNKAILVLTDEDAENYGEYEDKYYESVGLLDKACSGPQTEAKPNGGENSNPEKRALALENTSEEKQPSFTAKSTRAPKVSGVAAAEKPQPACKYCKLSHKLYECHKFKMVTVKERCAFVRNHNLCTLCLNEHRGKCMLRIMCAVCKQRHNTLLHVQLPSSEDSSHTAVAMDDGVNRECNAVSMSNTSLSRDVLLPTAMVGLYNKNGTLTYARALLDSGSQVSFVTENLVNKINCKTFPVNQSISGVVEGTNKITKKAEFSVCSSINTYKVDVS</sequence>
<accession>A0A1E1WQN5</accession>
<dbReference type="AlphaFoldDB" id="A0A1E1WQN5"/>
<name>A0A1E1WQN5_PECGO</name>